<sequence length="98" mass="10656">MYRDLLKAIADCFERIADDHAGHGGEVATLIEQCQQAIKDSREGALGPWEQRELDYARAAQRAGWLRLALTAAEKALLVSQLPPAEYAYGANCGQPAA</sequence>
<proteinExistence type="predicted"/>
<organism evidence="1 2">
    <name type="scientific">Paraburkholderia solitsugae</name>
    <dbReference type="NCBI Taxonomy" id="2675748"/>
    <lineage>
        <taxon>Bacteria</taxon>
        <taxon>Pseudomonadati</taxon>
        <taxon>Pseudomonadota</taxon>
        <taxon>Betaproteobacteria</taxon>
        <taxon>Burkholderiales</taxon>
        <taxon>Burkholderiaceae</taxon>
        <taxon>Paraburkholderia</taxon>
    </lineage>
</organism>
<comment type="caution">
    <text evidence="1">The sequence shown here is derived from an EMBL/GenBank/DDBJ whole genome shotgun (WGS) entry which is preliminary data.</text>
</comment>
<reference evidence="1 2" key="1">
    <citation type="submission" date="2019-11" db="EMBL/GenBank/DDBJ databases">
        <title>Metabolism of dissolved organic matter in forest soils.</title>
        <authorList>
            <person name="Cyle K.T."/>
            <person name="Wilhelm R.C."/>
            <person name="Martinez C.E."/>
        </authorList>
    </citation>
    <scope>NUCLEOTIDE SEQUENCE [LARGE SCALE GENOMIC DNA]</scope>
    <source>
        <strain evidence="1 2">1N</strain>
    </source>
</reference>
<accession>A0ABX2BVT6</accession>
<dbReference type="RefSeq" id="WP_172315214.1">
    <property type="nucleotide sequence ID" value="NZ_WOEY01000105.1"/>
</dbReference>
<evidence type="ECO:0000313" key="1">
    <source>
        <dbReference type="EMBL" id="NPT44856.1"/>
    </source>
</evidence>
<gene>
    <name evidence="1" type="ORF">GNZ12_26770</name>
</gene>
<dbReference type="Proteomes" id="UP000652198">
    <property type="component" value="Unassembled WGS sequence"/>
</dbReference>
<name>A0ABX2BVT6_9BURK</name>
<keyword evidence="2" id="KW-1185">Reference proteome</keyword>
<evidence type="ECO:0000313" key="2">
    <source>
        <dbReference type="Proteomes" id="UP000652198"/>
    </source>
</evidence>
<dbReference type="EMBL" id="WOEY01000105">
    <property type="protein sequence ID" value="NPT44856.1"/>
    <property type="molecule type" value="Genomic_DNA"/>
</dbReference>
<protein>
    <submittedName>
        <fullName evidence="1">Uncharacterized protein</fullName>
    </submittedName>
</protein>